<evidence type="ECO:0000313" key="6">
    <source>
        <dbReference type="Proteomes" id="UP000886595"/>
    </source>
</evidence>
<sequence>MLMLASLKRSHLYQMTQAYTVSNSKFALSIEPNNEVLQSYAAHVAELRKKKLPTIPTTLKMEKACNPFLRSSNADIRRALGISETADEAEALAIIREAKDNFKA</sequence>
<keyword evidence="6" id="KW-1185">Reference proteome</keyword>
<evidence type="ECO:0000256" key="1">
    <source>
        <dbReference type="ARBA" id="ARBA00022723"/>
    </source>
</evidence>
<dbReference type="EMBL" id="JAAMPC010000009">
    <property type="protein sequence ID" value="KAG2296758.1"/>
    <property type="molecule type" value="Genomic_DNA"/>
</dbReference>
<feature type="domain" description="Hydroxyacylglutathione hydrolase C-terminal" evidence="4">
    <location>
        <begin position="19"/>
        <end position="102"/>
    </location>
</feature>
<comment type="caution">
    <text evidence="5">The sequence shown here is derived from an EMBL/GenBank/DDBJ whole genome shotgun (WGS) entry which is preliminary data.</text>
</comment>
<dbReference type="InterPro" id="IPR036866">
    <property type="entry name" value="RibonucZ/Hydroxyglut_hydro"/>
</dbReference>
<name>A0A8X7RZ01_BRACI</name>
<dbReference type="Proteomes" id="UP000886595">
    <property type="component" value="Unassembled WGS sequence"/>
</dbReference>
<dbReference type="Gene3D" id="3.60.15.10">
    <property type="entry name" value="Ribonuclease Z/Hydroxyacylglutathione hydrolase-like"/>
    <property type="match status" value="1"/>
</dbReference>
<reference evidence="5 6" key="1">
    <citation type="submission" date="2020-02" db="EMBL/GenBank/DDBJ databases">
        <authorList>
            <person name="Ma Q."/>
            <person name="Huang Y."/>
            <person name="Song X."/>
            <person name="Pei D."/>
        </authorList>
    </citation>
    <scope>NUCLEOTIDE SEQUENCE [LARGE SCALE GENOMIC DNA]</scope>
    <source>
        <strain evidence="5">Sxm20200214</strain>
        <tissue evidence="5">Leaf</tissue>
    </source>
</reference>
<accession>A0A8X7RZ01</accession>
<dbReference type="GO" id="GO:0004416">
    <property type="term" value="F:hydroxyacylglutathione hydrolase activity"/>
    <property type="evidence" value="ECO:0007669"/>
    <property type="project" value="TreeGrafter"/>
</dbReference>
<keyword evidence="1" id="KW-0479">Metal-binding</keyword>
<keyword evidence="2" id="KW-0378">Hydrolase</keyword>
<dbReference type="SUPFAM" id="SSF56281">
    <property type="entry name" value="Metallo-hydrolase/oxidoreductase"/>
    <property type="match status" value="1"/>
</dbReference>
<protein>
    <recommendedName>
        <fullName evidence="4">Hydroxyacylglutathione hydrolase C-terminal domain-containing protein</fullName>
    </recommendedName>
</protein>
<evidence type="ECO:0000259" key="4">
    <source>
        <dbReference type="Pfam" id="PF16123"/>
    </source>
</evidence>
<keyword evidence="3" id="KW-0862">Zinc</keyword>
<gene>
    <name evidence="5" type="ORF">Bca52824_043427</name>
</gene>
<dbReference type="GO" id="GO:0046872">
    <property type="term" value="F:metal ion binding"/>
    <property type="evidence" value="ECO:0007669"/>
    <property type="project" value="UniProtKB-KW"/>
</dbReference>
<evidence type="ECO:0000313" key="5">
    <source>
        <dbReference type="EMBL" id="KAG2296758.1"/>
    </source>
</evidence>
<dbReference type="Pfam" id="PF16123">
    <property type="entry name" value="HAGH_C"/>
    <property type="match status" value="1"/>
</dbReference>
<evidence type="ECO:0000256" key="3">
    <source>
        <dbReference type="ARBA" id="ARBA00022833"/>
    </source>
</evidence>
<dbReference type="PANTHER" id="PTHR11935:SF145">
    <property type="entry name" value="METALLO-BETA-LACTAMASE DOMAIN-CONTAINING PROTEIN"/>
    <property type="match status" value="1"/>
</dbReference>
<dbReference type="OrthoDB" id="515692at2759"/>
<dbReference type="PANTHER" id="PTHR11935">
    <property type="entry name" value="BETA LACTAMASE DOMAIN"/>
    <property type="match status" value="1"/>
</dbReference>
<proteinExistence type="predicted"/>
<dbReference type="AlphaFoldDB" id="A0A8X7RZ01"/>
<evidence type="ECO:0000256" key="2">
    <source>
        <dbReference type="ARBA" id="ARBA00022801"/>
    </source>
</evidence>
<organism evidence="5 6">
    <name type="scientific">Brassica carinata</name>
    <name type="common">Ethiopian mustard</name>
    <name type="synonym">Abyssinian cabbage</name>
    <dbReference type="NCBI Taxonomy" id="52824"/>
    <lineage>
        <taxon>Eukaryota</taxon>
        <taxon>Viridiplantae</taxon>
        <taxon>Streptophyta</taxon>
        <taxon>Embryophyta</taxon>
        <taxon>Tracheophyta</taxon>
        <taxon>Spermatophyta</taxon>
        <taxon>Magnoliopsida</taxon>
        <taxon>eudicotyledons</taxon>
        <taxon>Gunneridae</taxon>
        <taxon>Pentapetalae</taxon>
        <taxon>rosids</taxon>
        <taxon>malvids</taxon>
        <taxon>Brassicales</taxon>
        <taxon>Brassicaceae</taxon>
        <taxon>Brassiceae</taxon>
        <taxon>Brassica</taxon>
    </lineage>
</organism>
<dbReference type="InterPro" id="IPR032282">
    <property type="entry name" value="HAGH_C"/>
</dbReference>